<keyword evidence="2" id="KW-0472">Membrane</keyword>
<keyword evidence="2" id="KW-0812">Transmembrane</keyword>
<organism evidence="3 4">
    <name type="scientific">Pseudomonas azotoformans</name>
    <dbReference type="NCBI Taxonomy" id="47878"/>
    <lineage>
        <taxon>Bacteria</taxon>
        <taxon>Pseudomonadati</taxon>
        <taxon>Pseudomonadota</taxon>
        <taxon>Gammaproteobacteria</taxon>
        <taxon>Pseudomonadales</taxon>
        <taxon>Pseudomonadaceae</taxon>
        <taxon>Pseudomonas</taxon>
    </lineage>
</organism>
<feature type="region of interest" description="Disordered" evidence="1">
    <location>
        <begin position="64"/>
        <end position="84"/>
    </location>
</feature>
<comment type="caution">
    <text evidence="3">The sequence shown here is derived from an EMBL/GenBank/DDBJ whole genome shotgun (WGS) entry which is preliminary data.</text>
</comment>
<name>A0A1V2JIQ7_PSEAZ</name>
<keyword evidence="2" id="KW-1133">Transmembrane helix</keyword>
<gene>
    <name evidence="3" type="ORF">BLL37_14620</name>
</gene>
<evidence type="ECO:0000313" key="3">
    <source>
        <dbReference type="EMBL" id="ONH44561.1"/>
    </source>
</evidence>
<evidence type="ECO:0000313" key="4">
    <source>
        <dbReference type="Proteomes" id="UP000188559"/>
    </source>
</evidence>
<feature type="transmembrane region" description="Helical" evidence="2">
    <location>
        <begin position="14"/>
        <end position="36"/>
    </location>
</feature>
<keyword evidence="4" id="KW-1185">Reference proteome</keyword>
<proteinExistence type="predicted"/>
<dbReference type="AlphaFoldDB" id="A0A1V2JIQ7"/>
<feature type="compositionally biased region" description="Polar residues" evidence="1">
    <location>
        <begin position="67"/>
        <end position="84"/>
    </location>
</feature>
<dbReference type="Proteomes" id="UP000188559">
    <property type="component" value="Unassembled WGS sequence"/>
</dbReference>
<reference evidence="3 4" key="1">
    <citation type="submission" date="2016-10" db="EMBL/GenBank/DDBJ databases">
        <title>Pseudomonas lactis sp. nov. and Pseudomonas paralactis sp. nov., isolated from bovine raw milk.</title>
        <authorList>
            <person name="Von Neubeck M."/>
            <person name="Huptas C."/>
            <person name="Glueck C."/>
            <person name="Krewinkel M."/>
            <person name="Stoeckel M."/>
            <person name="Stressler T."/>
            <person name="Fischer L."/>
            <person name="Hinrichs J."/>
            <person name="Scherer S."/>
            <person name="Wenning M."/>
        </authorList>
    </citation>
    <scope>NUCLEOTIDE SEQUENCE [LARGE SCALE GENOMIC DNA]</scope>
    <source>
        <strain evidence="3 4">DSM 18862</strain>
    </source>
</reference>
<evidence type="ECO:0000256" key="2">
    <source>
        <dbReference type="SAM" id="Phobius"/>
    </source>
</evidence>
<accession>A0A1V2JIQ7</accession>
<evidence type="ECO:0000256" key="1">
    <source>
        <dbReference type="SAM" id="MobiDB-lite"/>
    </source>
</evidence>
<protein>
    <submittedName>
        <fullName evidence="3">Uncharacterized protein</fullName>
    </submittedName>
</protein>
<sequence>MGGLREWVEVSLSISRFFVVSGLVVVSQLVVVSGLAPRWAAQQPQNQTLRSTWHTAPIIDGAAAQPNAGQARSPQDSCQPQGTG</sequence>
<dbReference type="EMBL" id="MNPV01000004">
    <property type="protein sequence ID" value="ONH44561.1"/>
    <property type="molecule type" value="Genomic_DNA"/>
</dbReference>